<dbReference type="EMBL" id="SNRY01003902">
    <property type="protein sequence ID" value="KAA6319360.1"/>
    <property type="molecule type" value="Genomic_DNA"/>
</dbReference>
<reference evidence="1" key="1">
    <citation type="submission" date="2019-03" db="EMBL/GenBank/DDBJ databases">
        <title>Single cell metagenomics reveals metabolic interactions within the superorganism composed of flagellate Streblomastix strix and complex community of Bacteroidetes bacteria on its surface.</title>
        <authorList>
            <person name="Treitli S.C."/>
            <person name="Kolisko M."/>
            <person name="Husnik F."/>
            <person name="Keeling P."/>
            <person name="Hampl V."/>
        </authorList>
    </citation>
    <scope>NUCLEOTIDE SEQUENCE</scope>
    <source>
        <strain evidence="1">STM</strain>
    </source>
</reference>
<name>A0A5J4QEB3_9ZZZZ</name>
<feature type="non-terminal residue" evidence="1">
    <location>
        <position position="525"/>
    </location>
</feature>
<evidence type="ECO:0000313" key="1">
    <source>
        <dbReference type="EMBL" id="KAA6319360.1"/>
    </source>
</evidence>
<proteinExistence type="predicted"/>
<gene>
    <name evidence="1" type="ORF">EZS27_030734</name>
</gene>
<protein>
    <submittedName>
        <fullName evidence="1">Uncharacterized protein</fullName>
    </submittedName>
</protein>
<organism evidence="1">
    <name type="scientific">termite gut metagenome</name>
    <dbReference type="NCBI Taxonomy" id="433724"/>
    <lineage>
        <taxon>unclassified sequences</taxon>
        <taxon>metagenomes</taxon>
        <taxon>organismal metagenomes</taxon>
    </lineage>
</organism>
<comment type="caution">
    <text evidence="1">The sequence shown here is derived from an EMBL/GenBank/DDBJ whole genome shotgun (WGS) entry which is preliminary data.</text>
</comment>
<accession>A0A5J4QEB3</accession>
<dbReference type="AlphaFoldDB" id="A0A5J4QEB3"/>
<sequence>MTELYIDGYPAALPEDFEIDFFAQNPFFTKNGEFTYDIDLSLLSLVNARIYKHIDRLHANSFFTGRRAVLISDANVIAAGTEIILKVENSTVKIQITSGNSELNYLSGGEKKIRDVDMGRITNLSTYVAIQSLYGNYPSFDYVCTPVFLSYETDESETKTESSKLCNEAYWTKDTVNSYKSGTQLIAQPYLVACITKVCSALGYTIEFNNLPAKFYKMIVINGYDTLKFNEMLPNWKVNEFISEIEKFCNVIFVVNQLTKTIRIMNVYEFYENPQTVYIPSGRVTDSKEKNFDKDESLYILYKNVKYDLPSNTEYKYTCLSEDLIALCQRIYVDTYADLYKIDHQELYYNKLIIYVTKDTGLEFVMTSYQTSTGRHYRFERVNSFKNVVNKESQEETVLKIVPAEVVIDDIRFSYPGGGYYYYISAPFPIARNIPSTDKDITPEKGLNEFILSGIPEESVPDRIFIAYYDGVQGAMHQWGGKGGVPPYTDYPNYVYPYTVTLPHYTWRYKYESDYSFTTWEFVFL</sequence>